<evidence type="ECO:0000256" key="6">
    <source>
        <dbReference type="ARBA" id="ARBA00039449"/>
    </source>
</evidence>
<keyword evidence="14" id="KW-1185">Reference proteome</keyword>
<evidence type="ECO:0000256" key="1">
    <source>
        <dbReference type="ARBA" id="ARBA00009059"/>
    </source>
</evidence>
<feature type="binding site" evidence="12">
    <location>
        <position position="70"/>
    </location>
    <ligand>
        <name>S-adenosyl-L-methionine</name>
        <dbReference type="ChEBI" id="CHEBI:59789"/>
    </ligand>
</feature>
<organism evidence="13 14">
    <name type="scientific">Boothiomyces macroporosus</name>
    <dbReference type="NCBI Taxonomy" id="261099"/>
    <lineage>
        <taxon>Eukaryota</taxon>
        <taxon>Fungi</taxon>
        <taxon>Fungi incertae sedis</taxon>
        <taxon>Chytridiomycota</taxon>
        <taxon>Chytridiomycota incertae sedis</taxon>
        <taxon>Chytridiomycetes</taxon>
        <taxon>Rhizophydiales</taxon>
        <taxon>Terramycetaceae</taxon>
        <taxon>Boothiomyces</taxon>
    </lineage>
</organism>
<evidence type="ECO:0000256" key="4">
    <source>
        <dbReference type="ARBA" id="ARBA00022691"/>
    </source>
</evidence>
<comment type="catalytic activity">
    <reaction evidence="10">
        <text>N-terminal L-alanyl-L-prolyl-L-lysyl-[protein] + 3 S-adenosyl-L-methionine = N-terminal N,N,N-trimethyl-L-alanyl-L-prolyl-L-lysyl-[protein] + 3 S-adenosyl-L-homocysteine + 3 H(+)</text>
        <dbReference type="Rhea" id="RHEA:54712"/>
        <dbReference type="Rhea" id="RHEA-COMP:13785"/>
        <dbReference type="Rhea" id="RHEA-COMP:13971"/>
        <dbReference type="ChEBI" id="CHEBI:15378"/>
        <dbReference type="ChEBI" id="CHEBI:57856"/>
        <dbReference type="ChEBI" id="CHEBI:59789"/>
        <dbReference type="ChEBI" id="CHEBI:138057"/>
        <dbReference type="ChEBI" id="CHEBI:138315"/>
        <dbReference type="EC" id="2.1.1.244"/>
    </reaction>
</comment>
<dbReference type="PIRSF" id="PIRSF016958">
    <property type="entry name" value="DUF858_MeTrfase_lik"/>
    <property type="match status" value="1"/>
</dbReference>
<evidence type="ECO:0000256" key="8">
    <source>
        <dbReference type="ARBA" id="ARBA00047306"/>
    </source>
</evidence>
<dbReference type="Pfam" id="PF05891">
    <property type="entry name" value="Methyltransf_PK"/>
    <property type="match status" value="1"/>
</dbReference>
<evidence type="ECO:0000313" key="14">
    <source>
        <dbReference type="Proteomes" id="UP001210925"/>
    </source>
</evidence>
<accession>A0AAD5UG70</accession>
<protein>
    <recommendedName>
        <fullName evidence="6">Alpha N-terminal protein methyltransferase 1</fullName>
        <ecNumber evidence="5">2.1.1.244</ecNumber>
    </recommendedName>
    <alternativeName>
        <fullName evidence="11">Translation associated element 1</fullName>
    </alternativeName>
    <alternativeName>
        <fullName evidence="7">X-Pro-Lys N-terminal protein methyltransferase 1</fullName>
    </alternativeName>
</protein>
<feature type="binding site" evidence="12">
    <location>
        <begin position="87"/>
        <end position="89"/>
    </location>
    <ligand>
        <name>S-adenosyl-L-methionine</name>
        <dbReference type="ChEBI" id="CHEBI:59789"/>
    </ligand>
</feature>
<evidence type="ECO:0000256" key="5">
    <source>
        <dbReference type="ARBA" id="ARBA00039112"/>
    </source>
</evidence>
<dbReference type="Proteomes" id="UP001210925">
    <property type="component" value="Unassembled WGS sequence"/>
</dbReference>
<dbReference type="CDD" id="cd02440">
    <property type="entry name" value="AdoMet_MTases"/>
    <property type="match status" value="1"/>
</dbReference>
<dbReference type="Gene3D" id="3.40.50.150">
    <property type="entry name" value="Vaccinia Virus protein VP39"/>
    <property type="match status" value="1"/>
</dbReference>
<keyword evidence="2" id="KW-0489">Methyltransferase</keyword>
<proteinExistence type="inferred from homology"/>
<dbReference type="FunFam" id="3.40.50.150:FF:000025">
    <property type="entry name" value="N-terminal Xaa-Pro-Lys N-methyltransferase 1"/>
    <property type="match status" value="1"/>
</dbReference>
<comment type="catalytic activity">
    <reaction evidence="9">
        <text>N-terminal L-prolyl-L-prolyl-L-lysyl-[protein] + 2 S-adenosyl-L-methionine = N-terminal N,N-dimethyl-L-prolyl-L-prolyl-L-lysyl-[protein] + 2 S-adenosyl-L-homocysteine + 2 H(+)</text>
        <dbReference type="Rhea" id="RHEA:54736"/>
        <dbReference type="Rhea" id="RHEA-COMP:13787"/>
        <dbReference type="Rhea" id="RHEA-COMP:13974"/>
        <dbReference type="ChEBI" id="CHEBI:15378"/>
        <dbReference type="ChEBI" id="CHEBI:57856"/>
        <dbReference type="ChEBI" id="CHEBI:59789"/>
        <dbReference type="ChEBI" id="CHEBI:138059"/>
        <dbReference type="ChEBI" id="CHEBI:138318"/>
        <dbReference type="EC" id="2.1.1.244"/>
    </reaction>
</comment>
<sequence>MTLDQNKPTWYTDAKKYWDSIPSDVEGMLGGYGSLTDIDARGSTRFISEFIEKKALITNRACDCGAGIGRVSKSFLLNHFNSVDLVEQTEKFLEQAKEDFGNSGLSDKVERYIPLGLQDFTPEQGRYDLIWCQWVLSHLTDKDLIAFFKRCKESLNGGYIGVKENVCKAGVEYDELDSSCTRSEYIWRGLFETAGLIIVKEAKQHAFPDSLYEVKMFLLK</sequence>
<dbReference type="GO" id="GO:0032259">
    <property type="term" value="P:methylation"/>
    <property type="evidence" value="ECO:0007669"/>
    <property type="project" value="UniProtKB-KW"/>
</dbReference>
<evidence type="ECO:0000313" key="13">
    <source>
        <dbReference type="EMBL" id="KAJ3257238.1"/>
    </source>
</evidence>
<dbReference type="PANTHER" id="PTHR12753:SF0">
    <property type="entry name" value="ALPHA N-TERMINAL PROTEIN METHYLTRANSFERASE 1"/>
    <property type="match status" value="1"/>
</dbReference>
<dbReference type="PANTHER" id="PTHR12753">
    <property type="entry name" value="AD-003 - RELATED"/>
    <property type="match status" value="1"/>
</dbReference>
<comment type="caution">
    <text evidence="13">The sequence shown here is derived from an EMBL/GenBank/DDBJ whole genome shotgun (WGS) entry which is preliminary data.</text>
</comment>
<comment type="similarity">
    <text evidence="1">Belongs to the methyltransferase superfamily. NTM1 family.</text>
</comment>
<evidence type="ECO:0000256" key="7">
    <source>
        <dbReference type="ARBA" id="ARBA00043129"/>
    </source>
</evidence>
<dbReference type="EC" id="2.1.1.244" evidence="5"/>
<dbReference type="SUPFAM" id="SSF53335">
    <property type="entry name" value="S-adenosyl-L-methionine-dependent methyltransferases"/>
    <property type="match status" value="1"/>
</dbReference>
<feature type="binding site" evidence="12">
    <location>
        <begin position="117"/>
        <end position="118"/>
    </location>
    <ligand>
        <name>S-adenosyl-L-methionine</name>
        <dbReference type="ChEBI" id="CHEBI:59789"/>
    </ligand>
</feature>
<reference evidence="13" key="1">
    <citation type="submission" date="2020-05" db="EMBL/GenBank/DDBJ databases">
        <title>Phylogenomic resolution of chytrid fungi.</title>
        <authorList>
            <person name="Stajich J.E."/>
            <person name="Amses K."/>
            <person name="Simmons R."/>
            <person name="Seto K."/>
            <person name="Myers J."/>
            <person name="Bonds A."/>
            <person name="Quandt C.A."/>
            <person name="Barry K."/>
            <person name="Liu P."/>
            <person name="Grigoriev I."/>
            <person name="Longcore J.E."/>
            <person name="James T.Y."/>
        </authorList>
    </citation>
    <scope>NUCLEOTIDE SEQUENCE</scope>
    <source>
        <strain evidence="13">PLAUS21</strain>
    </source>
</reference>
<dbReference type="EMBL" id="JADGKB010000040">
    <property type="protein sequence ID" value="KAJ3257238.1"/>
    <property type="molecule type" value="Genomic_DNA"/>
</dbReference>
<dbReference type="GO" id="GO:0071885">
    <property type="term" value="F:N-terminal protein N-methyltransferase activity"/>
    <property type="evidence" value="ECO:0007669"/>
    <property type="project" value="UniProtKB-EC"/>
</dbReference>
<keyword evidence="4 12" id="KW-0949">S-adenosyl-L-methionine</keyword>
<dbReference type="AlphaFoldDB" id="A0AAD5UG70"/>
<evidence type="ECO:0000256" key="9">
    <source>
        <dbReference type="ARBA" id="ARBA00047885"/>
    </source>
</evidence>
<feature type="binding site" evidence="12">
    <location>
        <position position="133"/>
    </location>
    <ligand>
        <name>S-adenosyl-L-methionine</name>
        <dbReference type="ChEBI" id="CHEBI:59789"/>
    </ligand>
</feature>
<name>A0AAD5UG70_9FUNG</name>
<evidence type="ECO:0000256" key="12">
    <source>
        <dbReference type="PIRSR" id="PIRSR016958-1"/>
    </source>
</evidence>
<evidence type="ECO:0000256" key="3">
    <source>
        <dbReference type="ARBA" id="ARBA00022679"/>
    </source>
</evidence>
<comment type="catalytic activity">
    <reaction evidence="8">
        <text>N-terminal L-seryl-L-prolyl-L-lysyl-[protein] + 3 S-adenosyl-L-methionine = N-terminal N,N,N-trimethyl-L-seryl-L-prolyl-L-lysyl-[protein] + 3 S-adenosyl-L-homocysteine + 3 H(+)</text>
        <dbReference type="Rhea" id="RHEA:54724"/>
        <dbReference type="Rhea" id="RHEA-COMP:13789"/>
        <dbReference type="Rhea" id="RHEA-COMP:13973"/>
        <dbReference type="ChEBI" id="CHEBI:15378"/>
        <dbReference type="ChEBI" id="CHEBI:57856"/>
        <dbReference type="ChEBI" id="CHEBI:59789"/>
        <dbReference type="ChEBI" id="CHEBI:138061"/>
        <dbReference type="ChEBI" id="CHEBI:138317"/>
        <dbReference type="EC" id="2.1.1.244"/>
    </reaction>
</comment>
<evidence type="ECO:0000256" key="11">
    <source>
        <dbReference type="ARBA" id="ARBA00082558"/>
    </source>
</evidence>
<dbReference type="InterPro" id="IPR029063">
    <property type="entry name" value="SAM-dependent_MTases_sf"/>
</dbReference>
<gene>
    <name evidence="13" type="ORF">HK103_004792</name>
</gene>
<dbReference type="GO" id="GO:0005737">
    <property type="term" value="C:cytoplasm"/>
    <property type="evidence" value="ECO:0007669"/>
    <property type="project" value="TreeGrafter"/>
</dbReference>
<evidence type="ECO:0000256" key="10">
    <source>
        <dbReference type="ARBA" id="ARBA00048167"/>
    </source>
</evidence>
<evidence type="ECO:0000256" key="2">
    <source>
        <dbReference type="ARBA" id="ARBA00022603"/>
    </source>
</evidence>
<keyword evidence="3" id="KW-0808">Transferase</keyword>
<dbReference type="InterPro" id="IPR008576">
    <property type="entry name" value="MeTrfase_NTM1"/>
</dbReference>
<feature type="binding site" evidence="12">
    <location>
        <position position="65"/>
    </location>
    <ligand>
        <name>S-adenosyl-L-methionine</name>
        <dbReference type="ChEBI" id="CHEBI:59789"/>
    </ligand>
</feature>